<proteinExistence type="evidence at transcript level"/>
<feature type="compositionally biased region" description="Polar residues" evidence="1">
    <location>
        <begin position="28"/>
        <end position="43"/>
    </location>
</feature>
<feature type="non-terminal residue" evidence="2">
    <location>
        <position position="51"/>
    </location>
</feature>
<accession>D3KAU6</accession>
<evidence type="ECO:0000256" key="1">
    <source>
        <dbReference type="SAM" id="MobiDB-lite"/>
    </source>
</evidence>
<dbReference type="EMBL" id="GU433603">
    <property type="protein sequence ID" value="ADC34606.1"/>
    <property type="molecule type" value="mRNA"/>
</dbReference>
<gene>
    <name evidence="2" type="primary">CSRP3</name>
</gene>
<dbReference type="OrthoDB" id="8062037at2759"/>
<reference evidence="2" key="1">
    <citation type="submission" date="2009-12" db="EMBL/GenBank/DDBJ databases">
        <authorList>
            <person name="Abou Mossallam A.A."/>
            <person name="Mahfouz E.R."/>
            <person name="Bibars M.A."/>
            <person name="Sabry N.M."/>
            <person name="El Nahas S.M."/>
        </authorList>
    </citation>
    <scope>NUCLEOTIDE SEQUENCE</scope>
</reference>
<evidence type="ECO:0000313" key="2">
    <source>
        <dbReference type="EMBL" id="ADC34606.1"/>
    </source>
</evidence>
<name>D3KAU6_BOVIN</name>
<dbReference type="AlphaFoldDB" id="D3KAU6"/>
<sequence length="51" mass="5797">YHAEEIQCNGRSFHKTCLRSMPYRKHNSIPQAGESRSTPTPSLEFTYPAAT</sequence>
<protein>
    <submittedName>
        <fullName evidence="2">Cysteine and glycine-rich protein 3</fullName>
    </submittedName>
</protein>
<feature type="non-terminal residue" evidence="2">
    <location>
        <position position="1"/>
    </location>
</feature>
<dbReference type="SUPFAM" id="SSF57716">
    <property type="entry name" value="Glucocorticoid receptor-like (DNA-binding domain)"/>
    <property type="match status" value="1"/>
</dbReference>
<feature type="region of interest" description="Disordered" evidence="1">
    <location>
        <begin position="26"/>
        <end position="51"/>
    </location>
</feature>
<organism evidence="2">
    <name type="scientific">Bos taurus</name>
    <name type="common">Bovine</name>
    <dbReference type="NCBI Taxonomy" id="9913"/>
    <lineage>
        <taxon>Eukaryota</taxon>
        <taxon>Metazoa</taxon>
        <taxon>Chordata</taxon>
        <taxon>Craniata</taxon>
        <taxon>Vertebrata</taxon>
        <taxon>Euteleostomi</taxon>
        <taxon>Mammalia</taxon>
        <taxon>Eutheria</taxon>
        <taxon>Laurasiatheria</taxon>
        <taxon>Artiodactyla</taxon>
        <taxon>Ruminantia</taxon>
        <taxon>Pecora</taxon>
        <taxon>Bovidae</taxon>
        <taxon>Bovinae</taxon>
        <taxon>Bos</taxon>
    </lineage>
</organism>